<dbReference type="Pfam" id="PF02990">
    <property type="entry name" value="EMP70"/>
    <property type="match status" value="1"/>
</dbReference>
<dbReference type="PANTHER" id="PTHR10766:SF41">
    <property type="entry name" value="TRANSMEMBRANE 9 SUPERFAMILY MEMBER 3"/>
    <property type="match status" value="1"/>
</dbReference>
<evidence type="ECO:0000256" key="4">
    <source>
        <dbReference type="ARBA" id="ARBA00022729"/>
    </source>
</evidence>
<feature type="signal peptide" evidence="7">
    <location>
        <begin position="1"/>
        <end position="33"/>
    </location>
</feature>
<gene>
    <name evidence="8" type="ORF">TCIL3000_11_3400</name>
</gene>
<feature type="transmembrane region" description="Helical" evidence="7">
    <location>
        <begin position="561"/>
        <end position="594"/>
    </location>
</feature>
<feature type="transmembrane region" description="Helical" evidence="7">
    <location>
        <begin position="231"/>
        <end position="249"/>
    </location>
</feature>
<proteinExistence type="inferred from homology"/>
<dbReference type="VEuPathDB" id="TriTrypDB:TcIL3000.11.3400"/>
<feature type="transmembrane region" description="Helical" evidence="7">
    <location>
        <begin position="285"/>
        <end position="318"/>
    </location>
</feature>
<dbReference type="EMBL" id="HE575324">
    <property type="protein sequence ID" value="CCC94940.1"/>
    <property type="molecule type" value="Genomic_DNA"/>
</dbReference>
<organism evidence="8">
    <name type="scientific">Trypanosoma congolense (strain IL3000)</name>
    <dbReference type="NCBI Taxonomy" id="1068625"/>
    <lineage>
        <taxon>Eukaryota</taxon>
        <taxon>Discoba</taxon>
        <taxon>Euglenozoa</taxon>
        <taxon>Kinetoplastea</taxon>
        <taxon>Metakinetoplastina</taxon>
        <taxon>Trypanosomatida</taxon>
        <taxon>Trypanosomatidae</taxon>
        <taxon>Trypanosoma</taxon>
        <taxon>Nannomonas</taxon>
    </lineage>
</organism>
<dbReference type="AlphaFoldDB" id="G0UZX1"/>
<feature type="chain" id="PRO_5007361619" description="Transmembrane 9 superfamily member" evidence="7">
    <location>
        <begin position="34"/>
        <end position="604"/>
    </location>
</feature>
<feature type="transmembrane region" description="Helical" evidence="7">
    <location>
        <begin position="365"/>
        <end position="391"/>
    </location>
</feature>
<keyword evidence="5 7" id="KW-1133">Transmembrane helix</keyword>
<reference evidence="8" key="1">
    <citation type="journal article" date="2012" name="Proc. Natl. Acad. Sci. U.S.A.">
        <title>Antigenic diversity is generated by distinct evolutionary mechanisms in African trypanosome species.</title>
        <authorList>
            <person name="Jackson A.P."/>
            <person name="Berry A."/>
            <person name="Aslett M."/>
            <person name="Allison H.C."/>
            <person name="Burton P."/>
            <person name="Vavrova-Anderson J."/>
            <person name="Brown R."/>
            <person name="Browne H."/>
            <person name="Corton N."/>
            <person name="Hauser H."/>
            <person name="Gamble J."/>
            <person name="Gilderthorp R."/>
            <person name="Marcello L."/>
            <person name="McQuillan J."/>
            <person name="Otto T.D."/>
            <person name="Quail M.A."/>
            <person name="Sanders M.J."/>
            <person name="van Tonder A."/>
            <person name="Ginger M.L."/>
            <person name="Field M.C."/>
            <person name="Barry J.D."/>
            <person name="Hertz-Fowler C."/>
            <person name="Berriman M."/>
        </authorList>
    </citation>
    <scope>NUCLEOTIDE SEQUENCE</scope>
    <source>
        <strain evidence="8">IL3000</strain>
    </source>
</reference>
<name>G0UZX1_TRYCI</name>
<comment type="similarity">
    <text evidence="2 7">Belongs to the nonaspanin (TM9SF) (TC 9.A.2) family.</text>
</comment>
<feature type="transmembrane region" description="Helical" evidence="7">
    <location>
        <begin position="324"/>
        <end position="344"/>
    </location>
</feature>
<accession>G0UZX1</accession>
<keyword evidence="6 7" id="KW-0472">Membrane</keyword>
<dbReference type="PANTHER" id="PTHR10766">
    <property type="entry name" value="TRANSMEMBRANE 9 SUPERFAMILY PROTEIN"/>
    <property type="match status" value="1"/>
</dbReference>
<evidence type="ECO:0000256" key="6">
    <source>
        <dbReference type="ARBA" id="ARBA00023136"/>
    </source>
</evidence>
<dbReference type="GO" id="GO:0016020">
    <property type="term" value="C:membrane"/>
    <property type="evidence" value="ECO:0007669"/>
    <property type="project" value="UniProtKB-SubCell"/>
</dbReference>
<feature type="transmembrane region" description="Helical" evidence="7">
    <location>
        <begin position="534"/>
        <end position="555"/>
    </location>
</feature>
<feature type="transmembrane region" description="Helical" evidence="7">
    <location>
        <begin position="464"/>
        <end position="488"/>
    </location>
</feature>
<feature type="transmembrane region" description="Helical" evidence="7">
    <location>
        <begin position="494"/>
        <end position="522"/>
    </location>
</feature>
<keyword evidence="3 7" id="KW-0812">Transmembrane</keyword>
<feature type="transmembrane region" description="Helical" evidence="7">
    <location>
        <begin position="403"/>
        <end position="424"/>
    </location>
</feature>
<evidence type="ECO:0000313" key="8">
    <source>
        <dbReference type="EMBL" id="CCC94940.1"/>
    </source>
</evidence>
<evidence type="ECO:0000256" key="2">
    <source>
        <dbReference type="ARBA" id="ARBA00005227"/>
    </source>
</evidence>
<comment type="subcellular location">
    <subcellularLocation>
        <location evidence="1">Membrane</location>
        <topology evidence="1">Multi-pass membrane protein</topology>
    </subcellularLocation>
</comment>
<keyword evidence="4 7" id="KW-0732">Signal</keyword>
<protein>
    <recommendedName>
        <fullName evidence="7">Transmembrane 9 superfamily member</fullName>
    </recommendedName>
</protein>
<evidence type="ECO:0000256" key="1">
    <source>
        <dbReference type="ARBA" id="ARBA00004141"/>
    </source>
</evidence>
<evidence type="ECO:0000256" key="5">
    <source>
        <dbReference type="ARBA" id="ARBA00022989"/>
    </source>
</evidence>
<dbReference type="InterPro" id="IPR004240">
    <property type="entry name" value="EMP70"/>
</dbReference>
<evidence type="ECO:0000256" key="7">
    <source>
        <dbReference type="RuleBase" id="RU363079"/>
    </source>
</evidence>
<dbReference type="GO" id="GO:0072657">
    <property type="term" value="P:protein localization to membrane"/>
    <property type="evidence" value="ECO:0007669"/>
    <property type="project" value="TreeGrafter"/>
</dbReference>
<sequence>MYLSFASPYRAEVVRVGLRVLLLALAPICFVRAGDDTNTYNDGEVVRVYASQIGPLHDAFETYNFFQVPGCPPAAGGEKSPTLGQILVGRKLLAMNMDVQFGRNVTGGVLCTFKPTKAHIKRLKKMVEREFAYQIFVDELPLWGMLGEVTPAGPTIFVHRDFNLGITRNQIVDATMQTGKAELLAEDREYTFTYSVNFTHSSIPFAERFSKYVDKDTLELRVRWMSIVNSVYLLSVLVVVIACIILQVLRVDSKNAELEVGFEDYSDNVVESSGWKQLSADVHRVPAYPVAFCALLGTGVQLLLVFAVIIFSAAYYGLRHKPTYGAVTMAVQAYALTGFVAGFVSASKFLPYTVLNPSLAGKWVLCTHLTMIGFPAFLIAVGIVTNIVAFIYGSSRAVHFGGFLYVIFLLLLFCPTVLAGALAGRYICRRHLTRTNNHYALPHVNHIPRLVPPPGHFLFSRSSLVILTGFLPFSSIAIELFLVLSTLWLNKMYYVYTLLIVTFAMFVLITAGTSVVATYLLLNMEDHRWPWTAFGFGASVGFYVLLYALYFYLFHTSMSSFFVTVFFCAYSLTLSLSIGLAGGSVSFIVASLFVQKIYSSVKVD</sequence>
<evidence type="ECO:0000256" key="3">
    <source>
        <dbReference type="ARBA" id="ARBA00022692"/>
    </source>
</evidence>